<dbReference type="RefSeq" id="WP_346103908.1">
    <property type="nucleotide sequence ID" value="NZ_BAAAMU010000013.1"/>
</dbReference>
<comment type="caution">
    <text evidence="2">The sequence shown here is derived from an EMBL/GenBank/DDBJ whole genome shotgun (WGS) entry which is preliminary data.</text>
</comment>
<evidence type="ECO:0000259" key="1">
    <source>
        <dbReference type="Pfam" id="PF07859"/>
    </source>
</evidence>
<reference evidence="3" key="1">
    <citation type="journal article" date="2019" name="Int. J. Syst. Evol. Microbiol.">
        <title>The Global Catalogue of Microorganisms (GCM) 10K type strain sequencing project: providing services to taxonomists for standard genome sequencing and annotation.</title>
        <authorList>
            <consortium name="The Broad Institute Genomics Platform"/>
            <consortium name="The Broad Institute Genome Sequencing Center for Infectious Disease"/>
            <person name="Wu L."/>
            <person name="Ma J."/>
        </authorList>
    </citation>
    <scope>NUCLEOTIDE SEQUENCE [LARGE SCALE GENOMIC DNA]</scope>
    <source>
        <strain evidence="3">JCM 13929</strain>
    </source>
</reference>
<name>A0ABP4QWP5_9ACTN</name>
<dbReference type="Pfam" id="PF07859">
    <property type="entry name" value="Abhydrolase_3"/>
    <property type="match status" value="1"/>
</dbReference>
<accession>A0ABP4QWP5</accession>
<dbReference type="SUPFAM" id="SSF53474">
    <property type="entry name" value="alpha/beta-Hydrolases"/>
    <property type="match status" value="1"/>
</dbReference>
<dbReference type="Gene3D" id="3.40.50.1820">
    <property type="entry name" value="alpha/beta hydrolase"/>
    <property type="match status" value="1"/>
</dbReference>
<evidence type="ECO:0000313" key="3">
    <source>
        <dbReference type="Proteomes" id="UP001500064"/>
    </source>
</evidence>
<evidence type="ECO:0000313" key="2">
    <source>
        <dbReference type="EMBL" id="GAA1625883.1"/>
    </source>
</evidence>
<dbReference type="InterPro" id="IPR013094">
    <property type="entry name" value="AB_hydrolase_3"/>
</dbReference>
<proteinExistence type="predicted"/>
<dbReference type="InterPro" id="IPR029058">
    <property type="entry name" value="AB_hydrolase_fold"/>
</dbReference>
<sequence>MLQHVVRDPARWGVDPARIAVFGESRGALISALSAVRARDGGLPLRAQVLVNPA</sequence>
<protein>
    <recommendedName>
        <fullName evidence="1">Alpha/beta hydrolase fold-3 domain-containing protein</fullName>
    </recommendedName>
</protein>
<gene>
    <name evidence="2" type="ORF">GCM10009733_023190</name>
</gene>
<keyword evidence="3" id="KW-1185">Reference proteome</keyword>
<organism evidence="2 3">
    <name type="scientific">Nonomuraea maheshkhaliensis</name>
    <dbReference type="NCBI Taxonomy" id="419590"/>
    <lineage>
        <taxon>Bacteria</taxon>
        <taxon>Bacillati</taxon>
        <taxon>Actinomycetota</taxon>
        <taxon>Actinomycetes</taxon>
        <taxon>Streptosporangiales</taxon>
        <taxon>Streptosporangiaceae</taxon>
        <taxon>Nonomuraea</taxon>
    </lineage>
</organism>
<dbReference type="EMBL" id="BAAAMU010000013">
    <property type="protein sequence ID" value="GAA1625883.1"/>
    <property type="molecule type" value="Genomic_DNA"/>
</dbReference>
<dbReference type="Proteomes" id="UP001500064">
    <property type="component" value="Unassembled WGS sequence"/>
</dbReference>
<feature type="domain" description="Alpha/beta hydrolase fold-3" evidence="1">
    <location>
        <begin position="2"/>
        <end position="53"/>
    </location>
</feature>